<dbReference type="Gramene" id="KCW48386">
    <property type="protein sequence ID" value="KCW48386"/>
    <property type="gene ID" value="EUGRSUZ_K02089"/>
</dbReference>
<dbReference type="InParanoid" id="A0A059A3X6"/>
<proteinExistence type="predicted"/>
<evidence type="ECO:0008006" key="2">
    <source>
        <dbReference type="Google" id="ProtNLM"/>
    </source>
</evidence>
<dbReference type="OMA" id="WNWNDAV"/>
<dbReference type="STRING" id="71139.A0A059A3X6"/>
<protein>
    <recommendedName>
        <fullName evidence="2">RIN4 pathogenic type III effector avirulence factor Avr cleavage site domain-containing protein</fullName>
    </recommendedName>
</protein>
<dbReference type="OrthoDB" id="755325at2759"/>
<dbReference type="AlphaFoldDB" id="A0A059A3X6"/>
<name>A0A059A3X6_EUCGR</name>
<reference evidence="1" key="1">
    <citation type="submission" date="2013-07" db="EMBL/GenBank/DDBJ databases">
        <title>The genome of Eucalyptus grandis.</title>
        <authorList>
            <person name="Schmutz J."/>
            <person name="Hayes R."/>
            <person name="Myburg A."/>
            <person name="Tuskan G."/>
            <person name="Grattapaglia D."/>
            <person name="Rokhsar D.S."/>
        </authorList>
    </citation>
    <scope>NUCLEOTIDE SEQUENCE</scope>
    <source>
        <tissue evidence="1">Leaf extractions</tissue>
    </source>
</reference>
<gene>
    <name evidence="1" type="ORF">EUGRSUZ_K02089</name>
</gene>
<dbReference type="PANTHER" id="PTHR33699:SF2">
    <property type="entry name" value="PATHOGENIC TYPE III EFFECTOR AVIRULENCE FACTOR AVR AVRRPT-CLEAVAGE: CLEAVAGE SITE PROTEIN-RELATED"/>
    <property type="match status" value="1"/>
</dbReference>
<organism evidence="1">
    <name type="scientific">Eucalyptus grandis</name>
    <name type="common">Flooded gum</name>
    <dbReference type="NCBI Taxonomy" id="71139"/>
    <lineage>
        <taxon>Eukaryota</taxon>
        <taxon>Viridiplantae</taxon>
        <taxon>Streptophyta</taxon>
        <taxon>Embryophyta</taxon>
        <taxon>Tracheophyta</taxon>
        <taxon>Spermatophyta</taxon>
        <taxon>Magnoliopsida</taxon>
        <taxon>eudicotyledons</taxon>
        <taxon>Gunneridae</taxon>
        <taxon>Pentapetalae</taxon>
        <taxon>rosids</taxon>
        <taxon>malvids</taxon>
        <taxon>Myrtales</taxon>
        <taxon>Myrtaceae</taxon>
        <taxon>Myrtoideae</taxon>
        <taxon>Eucalypteae</taxon>
        <taxon>Eucalyptus</taxon>
    </lineage>
</organism>
<dbReference type="FunCoup" id="A0A059A3X6">
    <property type="interactions" value="630"/>
</dbReference>
<dbReference type="PANTHER" id="PTHR33699">
    <property type="entry name" value="EXPRESSED PROTEIN"/>
    <property type="match status" value="1"/>
</dbReference>
<sequence length="147" mass="16921">MMHGHSKRQGWQVPAFGSWDSYEGLPFTQCFDSARRVESLRYEYCYEDRDLYMDGGLYENDEVTPAVIAVPRRRAKVRDPHAKIVKEKRWLNNLEGSSIPGFHFRARPKPVDEDLYKVPAELIHAKPKKKRGSGFFSSCLIPACALC</sequence>
<accession>A0A059A3X6</accession>
<dbReference type="eggNOG" id="ENOG502S95V">
    <property type="taxonomic scope" value="Eukaryota"/>
</dbReference>
<dbReference type="KEGG" id="egr:104425681"/>
<evidence type="ECO:0000313" key="1">
    <source>
        <dbReference type="EMBL" id="KCW48386.1"/>
    </source>
</evidence>
<dbReference type="EMBL" id="KK198763">
    <property type="protein sequence ID" value="KCW48386.1"/>
    <property type="molecule type" value="Genomic_DNA"/>
</dbReference>